<dbReference type="EMBL" id="JGZE01000025">
    <property type="protein sequence ID" value="KFI74433.1"/>
    <property type="molecule type" value="Genomic_DNA"/>
</dbReference>
<organism evidence="6 7">
    <name type="scientific">Bifidobacterium mongoliense DSM 21395</name>
    <dbReference type="NCBI Taxonomy" id="1437603"/>
    <lineage>
        <taxon>Bacteria</taxon>
        <taxon>Bacillati</taxon>
        <taxon>Actinomycetota</taxon>
        <taxon>Actinomycetes</taxon>
        <taxon>Bifidobacteriales</taxon>
        <taxon>Bifidobacteriaceae</taxon>
        <taxon>Bifidobacterium</taxon>
    </lineage>
</organism>
<accession>A0A087BTT3</accession>
<dbReference type="GO" id="GO:0036088">
    <property type="term" value="P:D-serine catabolic process"/>
    <property type="evidence" value="ECO:0007669"/>
    <property type="project" value="TreeGrafter"/>
</dbReference>
<dbReference type="InterPro" id="IPR011780">
    <property type="entry name" value="D_Ser_am_lyase"/>
</dbReference>
<keyword evidence="7" id="KW-1185">Reference proteome</keyword>
<feature type="modified residue" description="N6-(pyridoxal phosphate)lysine" evidence="4">
    <location>
        <position position="122"/>
    </location>
</feature>
<comment type="catalytic activity">
    <reaction evidence="4">
        <text>D-serine = pyruvate + NH4(+)</text>
        <dbReference type="Rhea" id="RHEA:13977"/>
        <dbReference type="ChEBI" id="CHEBI:15361"/>
        <dbReference type="ChEBI" id="CHEBI:28938"/>
        <dbReference type="ChEBI" id="CHEBI:35247"/>
        <dbReference type="EC" id="4.3.1.18"/>
    </reaction>
</comment>
<sequence>MTHQVLGKSIGQWTQEFPLLNDLMECREVSWFNTKRVPCQQAITDVGLTKADIDDAADRLKRFSPLIKELFPETKSTEGIIESPLVAVPDHRDALGRRYGADLPGQLWAKLDSELPISGSIKARGGIYEVLKHAEDLAIQAGLLTYEDDYRKLASPAMRSFFNGYTIAVGSTGNLGLSIGIMSAALGFDASVHMSADARQWKKDKLRAHGVHVYEYQDDYSVAVAAGRKQSAGDPKAYFVDDENSPTLFLGYAVAARRLAGQLNAYDVRVDEANPLFVYLPCGVGGSPGGVAFGLKTVFGDNVHCIFVEPTHCPSMLLGVYTGRNNEVSVQDFGIDNITAADGLACGRPSQFVGKAMGRLIDGFCTVEDDELFRIEATLHDTAGIDIEPSSAAGFACPWRVLADAQYHQQIGLDEEAVIHATHLAWITGGSMVPREEMASYIAKGEQLLH</sequence>
<dbReference type="EC" id="4.3.1.18" evidence="4"/>
<dbReference type="NCBIfam" id="NF002823">
    <property type="entry name" value="PRK02991.1"/>
    <property type="match status" value="1"/>
</dbReference>
<dbReference type="InterPro" id="IPR000634">
    <property type="entry name" value="Ser/Thr_deHydtase_PyrdxlP-BS"/>
</dbReference>
<dbReference type="PANTHER" id="PTHR48078">
    <property type="entry name" value="THREONINE DEHYDRATASE, MITOCHONDRIAL-RELATED"/>
    <property type="match status" value="1"/>
</dbReference>
<evidence type="ECO:0000256" key="4">
    <source>
        <dbReference type="HAMAP-Rule" id="MF_01030"/>
    </source>
</evidence>
<comment type="cofactor">
    <cofactor evidence="1 4">
        <name>pyridoxal 5'-phosphate</name>
        <dbReference type="ChEBI" id="CHEBI:597326"/>
    </cofactor>
</comment>
<dbReference type="STRING" id="1437603.GCA_000771525_01240"/>
<dbReference type="NCBIfam" id="TIGR02035">
    <property type="entry name" value="D_Ser_am_lyase"/>
    <property type="match status" value="1"/>
</dbReference>
<dbReference type="GO" id="GO:0030170">
    <property type="term" value="F:pyridoxal phosphate binding"/>
    <property type="evidence" value="ECO:0007669"/>
    <property type="project" value="InterPro"/>
</dbReference>
<dbReference type="GeneID" id="93095169"/>
<dbReference type="Gene3D" id="3.40.50.1100">
    <property type="match status" value="2"/>
</dbReference>
<evidence type="ECO:0000256" key="2">
    <source>
        <dbReference type="ARBA" id="ARBA00022898"/>
    </source>
</evidence>
<dbReference type="OrthoDB" id="9780546at2"/>
<comment type="caution">
    <text evidence="6">The sequence shown here is derived from an EMBL/GenBank/DDBJ whole genome shotgun (WGS) entry which is preliminary data.</text>
</comment>
<gene>
    <name evidence="4" type="primary">dsdA</name>
    <name evidence="6" type="ORF">BMON_1824</name>
</gene>
<evidence type="ECO:0000256" key="3">
    <source>
        <dbReference type="ARBA" id="ARBA00023239"/>
    </source>
</evidence>
<dbReference type="Proteomes" id="UP000029082">
    <property type="component" value="Unassembled WGS sequence"/>
</dbReference>
<dbReference type="AlphaFoldDB" id="A0A087BTT3"/>
<evidence type="ECO:0000256" key="1">
    <source>
        <dbReference type="ARBA" id="ARBA00001933"/>
    </source>
</evidence>
<evidence type="ECO:0000313" key="6">
    <source>
        <dbReference type="EMBL" id="KFI74433.1"/>
    </source>
</evidence>
<feature type="domain" description="Tryptophan synthase beta chain-like PALP" evidence="5">
    <location>
        <begin position="97"/>
        <end position="398"/>
    </location>
</feature>
<reference evidence="6 7" key="1">
    <citation type="submission" date="2014-03" db="EMBL/GenBank/DDBJ databases">
        <title>Genomics of Bifidobacteria.</title>
        <authorList>
            <person name="Ventura M."/>
            <person name="Milani C."/>
            <person name="Lugli G.A."/>
        </authorList>
    </citation>
    <scope>NUCLEOTIDE SEQUENCE [LARGE SCALE GENOMIC DNA]</scope>
    <source>
        <strain evidence="6 7">DSM 21395</strain>
    </source>
</reference>
<dbReference type="PROSITE" id="PS00165">
    <property type="entry name" value="DEHYDRATASE_SER_THR"/>
    <property type="match status" value="1"/>
</dbReference>
<dbReference type="RefSeq" id="WP_033513764.1">
    <property type="nucleotide sequence ID" value="NZ_JDUO01000034.1"/>
</dbReference>
<dbReference type="PANTHER" id="PTHR48078:SF9">
    <property type="entry name" value="D-SERINE DEHYDRATASE"/>
    <property type="match status" value="1"/>
</dbReference>
<dbReference type="GO" id="GO:0008721">
    <property type="term" value="F:D-serine ammonia-lyase activity"/>
    <property type="evidence" value="ECO:0007669"/>
    <property type="project" value="UniProtKB-EC"/>
</dbReference>
<dbReference type="GO" id="GO:0009097">
    <property type="term" value="P:isoleucine biosynthetic process"/>
    <property type="evidence" value="ECO:0007669"/>
    <property type="project" value="TreeGrafter"/>
</dbReference>
<keyword evidence="2 4" id="KW-0663">Pyridoxal phosphate</keyword>
<name>A0A087BTT3_9BIFI</name>
<dbReference type="HAMAP" id="MF_01030">
    <property type="entry name" value="D_Ser_dehydrat"/>
    <property type="match status" value="1"/>
</dbReference>
<keyword evidence="3 4" id="KW-0456">Lyase</keyword>
<comment type="similarity">
    <text evidence="4">Belongs to the serine/threonine dehydratase family. DsdA subfamily.</text>
</comment>
<dbReference type="InterPro" id="IPR050147">
    <property type="entry name" value="Ser/Thr_Dehydratase"/>
</dbReference>
<dbReference type="GO" id="GO:0016836">
    <property type="term" value="F:hydro-lyase activity"/>
    <property type="evidence" value="ECO:0007669"/>
    <property type="project" value="UniProtKB-UniRule"/>
</dbReference>
<proteinExistence type="inferred from homology"/>
<evidence type="ECO:0000259" key="5">
    <source>
        <dbReference type="Pfam" id="PF00291"/>
    </source>
</evidence>
<dbReference type="eggNOG" id="COG3048">
    <property type="taxonomic scope" value="Bacteria"/>
</dbReference>
<dbReference type="SUPFAM" id="SSF53686">
    <property type="entry name" value="Tryptophan synthase beta subunit-like PLP-dependent enzymes"/>
    <property type="match status" value="1"/>
</dbReference>
<protein>
    <recommendedName>
        <fullName evidence="4">Probable D-serine dehydratase</fullName>
        <ecNumber evidence="4">4.3.1.18</ecNumber>
    </recommendedName>
    <alternativeName>
        <fullName evidence="4">D-serine deaminase</fullName>
        <shortName evidence="4">DSD</shortName>
    </alternativeName>
</protein>
<dbReference type="InterPro" id="IPR001926">
    <property type="entry name" value="TrpB-like_PALP"/>
</dbReference>
<dbReference type="InterPro" id="IPR036052">
    <property type="entry name" value="TrpB-like_PALP_sf"/>
</dbReference>
<dbReference type="Pfam" id="PF00291">
    <property type="entry name" value="PALP"/>
    <property type="match status" value="1"/>
</dbReference>
<evidence type="ECO:0000313" key="7">
    <source>
        <dbReference type="Proteomes" id="UP000029082"/>
    </source>
</evidence>